<name>A0ABX7M9P7_9RHOO</name>
<sequence>MCARWVWRLGDNPASCPKKVCVVSAVPDSSTSAEAASAWAECLAGVKAELPLLLGVVPFGLIFGVLGLAAGLPAWAVVAMSSVVFGGSSQVVFAQLWGAQVPGPVITATVGVVNLRHALYSASLAQYLRELPMRWRVLLAYLLTDEAYAPTIRRFADGPATPNRHWFLFGTGFTLWASWQLSTVAGVLLGAAIPSSWSLDFSIALTFIALLLPGIHRRSELVAALVAGCVALAAQGLPHKLWIIAAAVAGIAAGAASRRFDRRADHA</sequence>
<gene>
    <name evidence="9" type="ORF">JY500_07620</name>
</gene>
<keyword evidence="4" id="KW-1003">Cell membrane</keyword>
<evidence type="ECO:0000313" key="9">
    <source>
        <dbReference type="EMBL" id="QSI78470.1"/>
    </source>
</evidence>
<keyword evidence="3" id="KW-0813">Transport</keyword>
<feature type="transmembrane region" description="Helical" evidence="8">
    <location>
        <begin position="56"/>
        <end position="78"/>
    </location>
</feature>
<evidence type="ECO:0000256" key="1">
    <source>
        <dbReference type="ARBA" id="ARBA00004651"/>
    </source>
</evidence>
<evidence type="ECO:0000256" key="3">
    <source>
        <dbReference type="ARBA" id="ARBA00022448"/>
    </source>
</evidence>
<evidence type="ECO:0000256" key="7">
    <source>
        <dbReference type="ARBA" id="ARBA00023136"/>
    </source>
</evidence>
<proteinExistence type="inferred from homology"/>
<dbReference type="Pfam" id="PF03591">
    <property type="entry name" value="AzlC"/>
    <property type="match status" value="1"/>
</dbReference>
<comment type="similarity">
    <text evidence="2">Belongs to the AzlC family.</text>
</comment>
<dbReference type="PANTHER" id="PTHR34979:SF1">
    <property type="entry name" value="INNER MEMBRANE PROTEIN YGAZ"/>
    <property type="match status" value="1"/>
</dbReference>
<evidence type="ECO:0000256" key="6">
    <source>
        <dbReference type="ARBA" id="ARBA00022989"/>
    </source>
</evidence>
<dbReference type="InterPro" id="IPR011606">
    <property type="entry name" value="Brnchd-chn_aa_trnsp_permease"/>
</dbReference>
<protein>
    <submittedName>
        <fullName evidence="9">AzlC family ABC transporter permease</fullName>
    </submittedName>
</protein>
<keyword evidence="10" id="KW-1185">Reference proteome</keyword>
<organism evidence="9 10">
    <name type="scientific">Niveibacterium microcysteis</name>
    <dbReference type="NCBI Taxonomy" id="2811415"/>
    <lineage>
        <taxon>Bacteria</taxon>
        <taxon>Pseudomonadati</taxon>
        <taxon>Pseudomonadota</taxon>
        <taxon>Betaproteobacteria</taxon>
        <taxon>Rhodocyclales</taxon>
        <taxon>Rhodocyclaceae</taxon>
        <taxon>Niveibacterium</taxon>
    </lineage>
</organism>
<accession>A0ABX7M9P7</accession>
<evidence type="ECO:0000256" key="4">
    <source>
        <dbReference type="ARBA" id="ARBA00022475"/>
    </source>
</evidence>
<keyword evidence="5 8" id="KW-0812">Transmembrane</keyword>
<feature type="transmembrane region" description="Helical" evidence="8">
    <location>
        <begin position="243"/>
        <end position="260"/>
    </location>
</feature>
<dbReference type="Proteomes" id="UP000663570">
    <property type="component" value="Chromosome"/>
</dbReference>
<dbReference type="EMBL" id="CP071060">
    <property type="protein sequence ID" value="QSI78470.1"/>
    <property type="molecule type" value="Genomic_DNA"/>
</dbReference>
<evidence type="ECO:0000256" key="5">
    <source>
        <dbReference type="ARBA" id="ARBA00022692"/>
    </source>
</evidence>
<reference evidence="9 10" key="1">
    <citation type="submission" date="2021-02" db="EMBL/GenBank/DDBJ databases">
        <title>Niveibacterium changnyeongensis HC41.</title>
        <authorList>
            <person name="Kang M."/>
        </authorList>
    </citation>
    <scope>NUCLEOTIDE SEQUENCE [LARGE SCALE GENOMIC DNA]</scope>
    <source>
        <strain evidence="9 10">HC41</strain>
    </source>
</reference>
<comment type="subcellular location">
    <subcellularLocation>
        <location evidence="1">Cell membrane</location>
        <topology evidence="1">Multi-pass membrane protein</topology>
    </subcellularLocation>
</comment>
<evidence type="ECO:0000256" key="2">
    <source>
        <dbReference type="ARBA" id="ARBA00010735"/>
    </source>
</evidence>
<dbReference type="PANTHER" id="PTHR34979">
    <property type="entry name" value="INNER MEMBRANE PROTEIN YGAZ"/>
    <property type="match status" value="1"/>
</dbReference>
<feature type="transmembrane region" description="Helical" evidence="8">
    <location>
        <begin position="221"/>
        <end position="237"/>
    </location>
</feature>
<keyword evidence="6 8" id="KW-1133">Transmembrane helix</keyword>
<feature type="transmembrane region" description="Helical" evidence="8">
    <location>
        <begin position="166"/>
        <end position="191"/>
    </location>
</feature>
<feature type="transmembrane region" description="Helical" evidence="8">
    <location>
        <begin position="197"/>
        <end position="214"/>
    </location>
</feature>
<evidence type="ECO:0000256" key="8">
    <source>
        <dbReference type="SAM" id="Phobius"/>
    </source>
</evidence>
<evidence type="ECO:0000313" key="10">
    <source>
        <dbReference type="Proteomes" id="UP000663570"/>
    </source>
</evidence>
<keyword evidence="7 8" id="KW-0472">Membrane</keyword>